<dbReference type="SUPFAM" id="SSF54427">
    <property type="entry name" value="NTF2-like"/>
    <property type="match status" value="2"/>
</dbReference>
<dbReference type="Gene3D" id="3.10.450.50">
    <property type="match status" value="1"/>
</dbReference>
<keyword evidence="3" id="KW-1185">Reference proteome</keyword>
<organism evidence="2 3">
    <name type="scientific">Speluncibacter jeojiensis</name>
    <dbReference type="NCBI Taxonomy" id="2710754"/>
    <lineage>
        <taxon>Bacteria</taxon>
        <taxon>Bacillati</taxon>
        <taxon>Actinomycetota</taxon>
        <taxon>Actinomycetes</taxon>
        <taxon>Mycobacteriales</taxon>
        <taxon>Speluncibacteraceae</taxon>
        <taxon>Speluncibacter</taxon>
    </lineage>
</organism>
<evidence type="ECO:0000313" key="3">
    <source>
        <dbReference type="Proteomes" id="UP001152755"/>
    </source>
</evidence>
<dbReference type="GO" id="GO:0016853">
    <property type="term" value="F:isomerase activity"/>
    <property type="evidence" value="ECO:0007669"/>
    <property type="project" value="UniProtKB-KW"/>
</dbReference>
<sequence length="266" mass="28046">MAKQPTAAEALQTVEASPAAVAVHDRSAWLDLMARGGVVNDPVGSRPHQGREAIGRFYDTFIAPNTIVFDVDHDVVCGSTVFRDLTIVTTMSTGVTLNVPTHLRYDLVEEEGALKVALLAAHWELPTMIVQLARAGVPGLAAALKLTPQMLSNQGVGGVVGFMKGLRRVGAAGKRTAAGFAAAGRRGDTAAVRAVLTSDARLECPAGTAVSVDEFVEQARGLDWTKFVAAGRSVTATVHTGDRAGVALLEFVGHRIERARLYLPQA</sequence>
<gene>
    <name evidence="2" type="ORF">NVS88_12860</name>
</gene>
<dbReference type="Proteomes" id="UP001152755">
    <property type="component" value="Unassembled WGS sequence"/>
</dbReference>
<reference evidence="2" key="1">
    <citation type="submission" date="2022-08" db="EMBL/GenBank/DDBJ databases">
        <title>Genome analysis of Corynebacteriales strain.</title>
        <authorList>
            <person name="Lee S.D."/>
        </authorList>
    </citation>
    <scope>NUCLEOTIDE SEQUENCE</scope>
    <source>
        <strain evidence="2">D3-21</strain>
    </source>
</reference>
<comment type="caution">
    <text evidence="2">The sequence shown here is derived from an EMBL/GenBank/DDBJ whole genome shotgun (WGS) entry which is preliminary data.</text>
</comment>
<dbReference type="AlphaFoldDB" id="A0A9X4REN8"/>
<evidence type="ECO:0000259" key="1">
    <source>
        <dbReference type="Pfam" id="PF12680"/>
    </source>
</evidence>
<feature type="domain" description="SnoaL-like" evidence="1">
    <location>
        <begin position="14"/>
        <end position="102"/>
    </location>
</feature>
<accession>A0A9X4REN8</accession>
<dbReference type="Pfam" id="PF12680">
    <property type="entry name" value="SnoaL_2"/>
    <property type="match status" value="1"/>
</dbReference>
<protein>
    <submittedName>
        <fullName evidence="2">Ketosteroid isomerase family protein</fullName>
    </submittedName>
</protein>
<dbReference type="InterPro" id="IPR037401">
    <property type="entry name" value="SnoaL-like"/>
</dbReference>
<evidence type="ECO:0000313" key="2">
    <source>
        <dbReference type="EMBL" id="MDG3015442.1"/>
    </source>
</evidence>
<proteinExistence type="predicted"/>
<dbReference type="EMBL" id="JANRHA010000007">
    <property type="protein sequence ID" value="MDG3015442.1"/>
    <property type="molecule type" value="Genomic_DNA"/>
</dbReference>
<keyword evidence="2" id="KW-0413">Isomerase</keyword>
<name>A0A9X4REN8_9ACTN</name>
<dbReference type="InterPro" id="IPR032710">
    <property type="entry name" value="NTF2-like_dom_sf"/>
</dbReference>
<dbReference type="RefSeq" id="WP_277835761.1">
    <property type="nucleotide sequence ID" value="NZ_JAAIVF010000009.1"/>
</dbReference>